<keyword evidence="5" id="KW-0732">Signal</keyword>
<evidence type="ECO:0000313" key="7">
    <source>
        <dbReference type="EMBL" id="KAI1725723.1"/>
    </source>
</evidence>
<feature type="compositionally biased region" description="Polar residues" evidence="3">
    <location>
        <begin position="353"/>
        <end position="364"/>
    </location>
</feature>
<dbReference type="Gene3D" id="4.10.400.10">
    <property type="entry name" value="Low-density Lipoprotein Receptor"/>
    <property type="match status" value="1"/>
</dbReference>
<keyword evidence="8" id="KW-1185">Reference proteome</keyword>
<dbReference type="SUPFAM" id="SSF57424">
    <property type="entry name" value="LDL receptor-like module"/>
    <property type="match status" value="1"/>
</dbReference>
<dbReference type="Pfam" id="PF00057">
    <property type="entry name" value="Ldl_recept_a"/>
    <property type="match status" value="1"/>
</dbReference>
<feature type="compositionally biased region" description="Pro residues" evidence="3">
    <location>
        <begin position="331"/>
        <end position="342"/>
    </location>
</feature>
<dbReference type="Pfam" id="PF00431">
    <property type="entry name" value="CUB"/>
    <property type="match status" value="1"/>
</dbReference>
<dbReference type="PANTHER" id="PTHR24652:SF67">
    <property type="entry name" value="LOW-DENSITY LIPOPROTEIN RECEPTOR CLASS A DOMAIN-CONTAINING PROTEIN 2"/>
    <property type="match status" value="1"/>
</dbReference>
<protein>
    <submittedName>
        <fullName evidence="7">CUB domain-containing protein</fullName>
    </submittedName>
</protein>
<dbReference type="CDD" id="cd00112">
    <property type="entry name" value="LDLa"/>
    <property type="match status" value="1"/>
</dbReference>
<reference evidence="7" key="1">
    <citation type="submission" date="2022-01" db="EMBL/GenBank/DDBJ databases">
        <title>Genome Sequence Resource for Two Populations of Ditylenchus destructor, the Migratory Endoparasitic Phytonematode.</title>
        <authorList>
            <person name="Zhang H."/>
            <person name="Lin R."/>
            <person name="Xie B."/>
        </authorList>
    </citation>
    <scope>NUCLEOTIDE SEQUENCE</scope>
    <source>
        <strain evidence="7">BazhouSP</strain>
    </source>
</reference>
<organism evidence="7 8">
    <name type="scientific">Ditylenchus destructor</name>
    <dbReference type="NCBI Taxonomy" id="166010"/>
    <lineage>
        <taxon>Eukaryota</taxon>
        <taxon>Metazoa</taxon>
        <taxon>Ecdysozoa</taxon>
        <taxon>Nematoda</taxon>
        <taxon>Chromadorea</taxon>
        <taxon>Rhabditida</taxon>
        <taxon>Tylenchina</taxon>
        <taxon>Tylenchomorpha</taxon>
        <taxon>Sphaerularioidea</taxon>
        <taxon>Anguinidae</taxon>
        <taxon>Anguininae</taxon>
        <taxon>Ditylenchus</taxon>
    </lineage>
</organism>
<keyword evidence="4" id="KW-0812">Transmembrane</keyword>
<evidence type="ECO:0000256" key="3">
    <source>
        <dbReference type="SAM" id="MobiDB-lite"/>
    </source>
</evidence>
<dbReference type="SMART" id="SM00192">
    <property type="entry name" value="LDLa"/>
    <property type="match status" value="1"/>
</dbReference>
<sequence>MTIAAPLFCRFAILFLMLLNGASAVISMEPKIVYVDGRSRWDTCIPGLKRSVTGESGLLISHSSYGSQPYNGSRNCFLTITVPVEYRIRIKVLDFEVYGNSRRCDKDTLHIFDHEESIDPNRLESLTTEQRAPGQILGQFCGTIASSSKNSSYMAVSTHNVLTLWWHTDANLSREISHAEGFRLLWSSFRPRSSRRDHCKSDTEFQCRVPECIPLALGCNAYADCADESDLDTALQINHNCEHIPSDVFSQLTGVKKLLICLTIGSFFVCTCFFSCACFYLCRPTKKVNQKTRDTLLAGNGVIDQKQSHPSSKSATIDSELIQVHSTTNQPPMPPNFSPPQVPQMGSEPYHHSTLSPPKATQQLPLGVPHAKSRTAVQPPLVLAESSSAIVSTSASSHNNQSTTSSLNTSSTAAGAPNLPRTTHLHGLELPPNKGTIKPYLQPGNKQTSGGQPISSAGTGEYTYVQNEQRHLLL</sequence>
<comment type="caution">
    <text evidence="7">The sequence shown here is derived from an EMBL/GenBank/DDBJ whole genome shotgun (WGS) entry which is preliminary data.</text>
</comment>
<evidence type="ECO:0000313" key="8">
    <source>
        <dbReference type="Proteomes" id="UP001201812"/>
    </source>
</evidence>
<dbReference type="Proteomes" id="UP001201812">
    <property type="component" value="Unassembled WGS sequence"/>
</dbReference>
<evidence type="ECO:0000256" key="4">
    <source>
        <dbReference type="SAM" id="Phobius"/>
    </source>
</evidence>
<dbReference type="Gene3D" id="2.60.120.290">
    <property type="entry name" value="Spermadhesin, CUB domain"/>
    <property type="match status" value="1"/>
</dbReference>
<proteinExistence type="predicted"/>
<dbReference type="InterPro" id="IPR036055">
    <property type="entry name" value="LDL_receptor-like_sf"/>
</dbReference>
<dbReference type="AlphaFoldDB" id="A0AAD4NCG7"/>
<feature type="disulfide bond" evidence="2">
    <location>
        <begin position="207"/>
        <end position="225"/>
    </location>
</feature>
<feature type="region of interest" description="Disordered" evidence="3">
    <location>
        <begin position="326"/>
        <end position="365"/>
    </location>
</feature>
<dbReference type="InterPro" id="IPR035914">
    <property type="entry name" value="Sperma_CUB_dom_sf"/>
</dbReference>
<name>A0AAD4NCG7_9BILA</name>
<dbReference type="CDD" id="cd00041">
    <property type="entry name" value="CUB"/>
    <property type="match status" value="1"/>
</dbReference>
<dbReference type="InterPro" id="IPR000859">
    <property type="entry name" value="CUB_dom"/>
</dbReference>
<feature type="compositionally biased region" description="Low complexity" evidence="3">
    <location>
        <begin position="393"/>
        <end position="414"/>
    </location>
</feature>
<dbReference type="PROSITE" id="PS50068">
    <property type="entry name" value="LDLRA_2"/>
    <property type="match status" value="1"/>
</dbReference>
<evidence type="ECO:0000256" key="5">
    <source>
        <dbReference type="SAM" id="SignalP"/>
    </source>
</evidence>
<evidence type="ECO:0000256" key="1">
    <source>
        <dbReference type="ARBA" id="ARBA00023157"/>
    </source>
</evidence>
<dbReference type="SMART" id="SM00042">
    <property type="entry name" value="CUB"/>
    <property type="match status" value="1"/>
</dbReference>
<keyword evidence="4" id="KW-0472">Membrane</keyword>
<dbReference type="EMBL" id="JAKKPZ010000002">
    <property type="protein sequence ID" value="KAI1725723.1"/>
    <property type="molecule type" value="Genomic_DNA"/>
</dbReference>
<accession>A0AAD4NCG7</accession>
<feature type="chain" id="PRO_5042230326" evidence="5">
    <location>
        <begin position="25"/>
        <end position="474"/>
    </location>
</feature>
<dbReference type="InterPro" id="IPR042333">
    <property type="entry name" value="LRAD2/Mig-13-like"/>
</dbReference>
<feature type="domain" description="CUB" evidence="6">
    <location>
        <begin position="44"/>
        <end position="189"/>
    </location>
</feature>
<feature type="signal peptide" evidence="5">
    <location>
        <begin position="1"/>
        <end position="24"/>
    </location>
</feature>
<dbReference type="SUPFAM" id="SSF49854">
    <property type="entry name" value="Spermadhesin, CUB domain"/>
    <property type="match status" value="1"/>
</dbReference>
<dbReference type="PROSITE" id="PS01180">
    <property type="entry name" value="CUB"/>
    <property type="match status" value="1"/>
</dbReference>
<feature type="region of interest" description="Disordered" evidence="3">
    <location>
        <begin position="393"/>
        <end position="462"/>
    </location>
</feature>
<keyword evidence="1 2" id="KW-1015">Disulfide bond</keyword>
<evidence type="ECO:0000256" key="2">
    <source>
        <dbReference type="PROSITE-ProRule" id="PRU00124"/>
    </source>
</evidence>
<dbReference type="PANTHER" id="PTHR24652">
    <property type="entry name" value="LOW-DENSITY LIPOPROTEIN RECEPTOR CLASS A DOMAIN-CONTAINING PROTEIN 2"/>
    <property type="match status" value="1"/>
</dbReference>
<comment type="caution">
    <text evidence="2">Lacks conserved residue(s) required for the propagation of feature annotation.</text>
</comment>
<evidence type="ECO:0000259" key="6">
    <source>
        <dbReference type="PROSITE" id="PS01180"/>
    </source>
</evidence>
<dbReference type="InterPro" id="IPR002172">
    <property type="entry name" value="LDrepeatLR_classA_rpt"/>
</dbReference>
<feature type="transmembrane region" description="Helical" evidence="4">
    <location>
        <begin position="257"/>
        <end position="282"/>
    </location>
</feature>
<feature type="compositionally biased region" description="Polar residues" evidence="3">
    <location>
        <begin position="444"/>
        <end position="458"/>
    </location>
</feature>
<keyword evidence="4" id="KW-1133">Transmembrane helix</keyword>
<gene>
    <name evidence="7" type="ORF">DdX_02399</name>
</gene>